<organism evidence="2 3">
    <name type="scientific">Trichinella pseudospiralis</name>
    <name type="common">Parasitic roundworm</name>
    <dbReference type="NCBI Taxonomy" id="6337"/>
    <lineage>
        <taxon>Eukaryota</taxon>
        <taxon>Metazoa</taxon>
        <taxon>Ecdysozoa</taxon>
        <taxon>Nematoda</taxon>
        <taxon>Enoplea</taxon>
        <taxon>Dorylaimia</taxon>
        <taxon>Trichinellida</taxon>
        <taxon>Trichinellidae</taxon>
        <taxon>Trichinella</taxon>
    </lineage>
</organism>
<keyword evidence="1" id="KW-0812">Transmembrane</keyword>
<evidence type="ECO:0000313" key="2">
    <source>
        <dbReference type="EMBL" id="KRY83357.1"/>
    </source>
</evidence>
<dbReference type="Proteomes" id="UP000054995">
    <property type="component" value="Unassembled WGS sequence"/>
</dbReference>
<name>A0A0V1FB57_TRIPS</name>
<keyword evidence="1" id="KW-1133">Transmembrane helix</keyword>
<keyword evidence="3" id="KW-1185">Reference proteome</keyword>
<dbReference type="EMBL" id="JYDT01000143">
    <property type="protein sequence ID" value="KRY83357.1"/>
    <property type="molecule type" value="Genomic_DNA"/>
</dbReference>
<proteinExistence type="predicted"/>
<evidence type="ECO:0000256" key="1">
    <source>
        <dbReference type="SAM" id="Phobius"/>
    </source>
</evidence>
<comment type="caution">
    <text evidence="2">The sequence shown here is derived from an EMBL/GenBank/DDBJ whole genome shotgun (WGS) entry which is preliminary data.</text>
</comment>
<protein>
    <submittedName>
        <fullName evidence="2">Uncharacterized protein</fullName>
    </submittedName>
</protein>
<dbReference type="AlphaFoldDB" id="A0A0V1FB57"/>
<feature type="transmembrane region" description="Helical" evidence="1">
    <location>
        <begin position="119"/>
        <end position="139"/>
    </location>
</feature>
<reference evidence="2 3" key="1">
    <citation type="submission" date="2015-01" db="EMBL/GenBank/DDBJ databases">
        <title>Evolution of Trichinella species and genotypes.</title>
        <authorList>
            <person name="Korhonen P.K."/>
            <person name="Edoardo P."/>
            <person name="Giuseppe L.R."/>
            <person name="Gasser R.B."/>
        </authorList>
    </citation>
    <scope>NUCLEOTIDE SEQUENCE [LARGE SCALE GENOMIC DNA]</scope>
    <source>
        <strain evidence="2">ISS470</strain>
    </source>
</reference>
<evidence type="ECO:0000313" key="3">
    <source>
        <dbReference type="Proteomes" id="UP000054995"/>
    </source>
</evidence>
<feature type="transmembrane region" description="Helical" evidence="1">
    <location>
        <begin position="89"/>
        <end position="107"/>
    </location>
</feature>
<sequence length="159" mass="17725">MFVVINNLSCPGHMPFTSDNCVITSGGLTHSEPSILSLSPFVQPSGIWLDHTILIGPKEGHSVTIDDLIPQCGEKLTNTSSSFTIKIEIIILLWGVLKLGVLNLFISTKIFRVVYDGKLAKLVWSIWGTILTTFSYWLLNPLYDWVFLTGLLSECNQLR</sequence>
<gene>
    <name evidence="2" type="ORF">T4D_13848</name>
</gene>
<accession>A0A0V1FB57</accession>
<keyword evidence="1" id="KW-0472">Membrane</keyword>